<dbReference type="InterPro" id="IPR027417">
    <property type="entry name" value="P-loop_NTPase"/>
</dbReference>
<dbReference type="EC" id="2.8.2.-" evidence="4"/>
<reference evidence="4 5" key="1">
    <citation type="journal article" date="2017" name="Front. Microbiol.">
        <title>Phaeobacter piscinae sp. nov., a species of the Roseobacter group and potential aquaculture probiont.</title>
        <authorList>
            <person name="Sonnenschein E.C."/>
            <person name="Phippen C.B.W."/>
            <person name="Nielsen K.F."/>
            <person name="Mateiu R.V."/>
            <person name="Melchiorsen J."/>
            <person name="Gram L."/>
            <person name="Overmann J."/>
            <person name="Freese H.M."/>
        </authorList>
    </citation>
    <scope>NUCLEOTIDE SEQUENCE [LARGE SCALE GENOMIC DNA]</scope>
    <source>
        <strain evidence="4 5">P88</strain>
    </source>
</reference>
<keyword evidence="2 4" id="KW-0808">Transferase</keyword>
<organism evidence="4 5">
    <name type="scientific">Phaeobacter inhibens</name>
    <dbReference type="NCBI Taxonomy" id="221822"/>
    <lineage>
        <taxon>Bacteria</taxon>
        <taxon>Pseudomonadati</taxon>
        <taxon>Pseudomonadota</taxon>
        <taxon>Alphaproteobacteria</taxon>
        <taxon>Rhodobacterales</taxon>
        <taxon>Roseobacteraceae</taxon>
        <taxon>Phaeobacter</taxon>
    </lineage>
</organism>
<dbReference type="Pfam" id="PF00685">
    <property type="entry name" value="Sulfotransfer_1"/>
    <property type="match status" value="1"/>
</dbReference>
<reference evidence="4 5" key="2">
    <citation type="journal article" date="2017" name="Genome Biol. Evol.">
        <title>Trajectories and Drivers of Genome Evolution in Surface-Associated Marine Phaeobacter.</title>
        <authorList>
            <person name="Freese H.M."/>
            <person name="Sikorski J."/>
            <person name="Bunk B."/>
            <person name="Scheuner C."/>
            <person name="Meier-Kolthoff J.P."/>
            <person name="Sproer C."/>
            <person name="Gram L."/>
            <person name="Overmann J."/>
        </authorList>
    </citation>
    <scope>NUCLEOTIDE SEQUENCE [LARGE SCALE GENOMIC DNA]</scope>
    <source>
        <strain evidence="4 5">P88</strain>
    </source>
</reference>
<feature type="domain" description="Sulfotransferase" evidence="3">
    <location>
        <begin position="98"/>
        <end position="341"/>
    </location>
</feature>
<evidence type="ECO:0000259" key="3">
    <source>
        <dbReference type="Pfam" id="PF00685"/>
    </source>
</evidence>
<evidence type="ECO:0000256" key="2">
    <source>
        <dbReference type="ARBA" id="ARBA00022679"/>
    </source>
</evidence>
<proteinExistence type="inferred from homology"/>
<evidence type="ECO:0000313" key="4">
    <source>
        <dbReference type="EMBL" id="AUQ99195.1"/>
    </source>
</evidence>
<dbReference type="SUPFAM" id="SSF52540">
    <property type="entry name" value="P-loop containing nucleoside triphosphate hydrolases"/>
    <property type="match status" value="1"/>
</dbReference>
<dbReference type="EMBL" id="CP010725">
    <property type="protein sequence ID" value="AUQ99195.1"/>
    <property type="molecule type" value="Genomic_DNA"/>
</dbReference>
<gene>
    <name evidence="4" type="ORF">PhaeoP88_01824</name>
</gene>
<dbReference type="PANTHER" id="PTHR11783">
    <property type="entry name" value="SULFOTRANSFERASE SULT"/>
    <property type="match status" value="1"/>
</dbReference>
<comment type="similarity">
    <text evidence="1">Belongs to the sulfotransferase 1 family.</text>
</comment>
<evidence type="ECO:0000313" key="5">
    <source>
        <dbReference type="Proteomes" id="UP000236447"/>
    </source>
</evidence>
<dbReference type="Gene3D" id="3.40.50.300">
    <property type="entry name" value="P-loop containing nucleotide triphosphate hydrolases"/>
    <property type="match status" value="1"/>
</dbReference>
<sequence>MAGDARAAIGAFVSIFGKMTMERGGAGGPFFRGVEGMYPLSNGNRFSSRGSIIEVFARIDCIDIPRIMLNPPELPKRRYDGKIADSDRWFTFSPRAGDVVVSTPPKSGTTWTQAILALLISGDPAVDAEISRKAPWIDVTSPEQDGIITALNAQTGRRQVKTHTPLDGIPLWSDLRYITVFRHPIDVHFSFRRHVENMTEEVLQEVFPRDIQAGFHLFLEGDHRDGASLISIVDHYRSVLALGNRDNVLCLHYADMTRDLTSAVARIAEHISLTHPAAVMETLVEAARFSNMKRNAERFAVLARQGFWRNDADFFDSATSGKWVGRLSDADLAAYEARMAELLSPEERHWLEYGSSGLVRSG</sequence>
<dbReference type="AlphaFoldDB" id="A0A2I7K9E3"/>
<dbReference type="GO" id="GO:0008146">
    <property type="term" value="F:sulfotransferase activity"/>
    <property type="evidence" value="ECO:0007669"/>
    <property type="project" value="InterPro"/>
</dbReference>
<dbReference type="InterPro" id="IPR000863">
    <property type="entry name" value="Sulfotransferase_dom"/>
</dbReference>
<accession>A0A2I7K9E3</accession>
<evidence type="ECO:0000256" key="1">
    <source>
        <dbReference type="ARBA" id="ARBA00005771"/>
    </source>
</evidence>
<dbReference type="Proteomes" id="UP000236447">
    <property type="component" value="Chromosome"/>
</dbReference>
<protein>
    <submittedName>
        <fullName evidence="4">Glycolipid sulfotransferase</fullName>
        <ecNumber evidence="4">2.8.2.-</ecNumber>
    </submittedName>
</protein>
<name>A0A2I7K9E3_9RHOB</name>